<organism evidence="2 3">
    <name type="scientific">Microbacterium testaceum (strain StLB037)</name>
    <dbReference type="NCBI Taxonomy" id="979556"/>
    <lineage>
        <taxon>Bacteria</taxon>
        <taxon>Bacillati</taxon>
        <taxon>Actinomycetota</taxon>
        <taxon>Actinomycetes</taxon>
        <taxon>Micrococcales</taxon>
        <taxon>Microbacteriaceae</taxon>
        <taxon>Microbacterium</taxon>
    </lineage>
</organism>
<accession>E8N9X7</accession>
<dbReference type="InterPro" id="IPR023393">
    <property type="entry name" value="START-like_dom_sf"/>
</dbReference>
<dbReference type="EMBL" id="AP012052">
    <property type="protein sequence ID" value="BAJ75807.1"/>
    <property type="molecule type" value="Genomic_DNA"/>
</dbReference>
<name>E8N9X7_MICTS</name>
<dbReference type="CDD" id="cd07812">
    <property type="entry name" value="SRPBCC"/>
    <property type="match status" value="1"/>
</dbReference>
<protein>
    <submittedName>
        <fullName evidence="2">Translation elongation factors</fullName>
    </submittedName>
</protein>
<dbReference type="Proteomes" id="UP000008975">
    <property type="component" value="Chromosome"/>
</dbReference>
<feature type="region of interest" description="Disordered" evidence="1">
    <location>
        <begin position="128"/>
        <end position="179"/>
    </location>
</feature>
<keyword evidence="2" id="KW-0251">Elongation factor</keyword>
<keyword evidence="2" id="KW-0648">Protein biosynthesis</keyword>
<dbReference type="SUPFAM" id="SSF55961">
    <property type="entry name" value="Bet v1-like"/>
    <property type="match status" value="1"/>
</dbReference>
<gene>
    <name evidence="2" type="ordered locus">MTES_2843</name>
</gene>
<reference evidence="2 3" key="1">
    <citation type="journal article" date="2011" name="J. Bacteriol.">
        <title>Genome sequence of Microbacterium testaceum StLB037, an N-acylhomoserine lactone-degrading bacterium isolated from potato leaves.</title>
        <authorList>
            <person name="Morohoshi T."/>
            <person name="Wang W.-Z."/>
            <person name="Someya N."/>
            <person name="Ikeda T."/>
        </authorList>
    </citation>
    <scope>NUCLEOTIDE SEQUENCE [LARGE SCALE GENOMIC DNA]</scope>
    <source>
        <strain evidence="2 3">StLB037</strain>
    </source>
</reference>
<dbReference type="GO" id="GO:0003746">
    <property type="term" value="F:translation elongation factor activity"/>
    <property type="evidence" value="ECO:0007669"/>
    <property type="project" value="UniProtKB-KW"/>
</dbReference>
<dbReference type="OrthoDB" id="3428089at2"/>
<proteinExistence type="predicted"/>
<dbReference type="KEGG" id="mts:MTES_2843"/>
<evidence type="ECO:0000256" key="1">
    <source>
        <dbReference type="SAM" id="MobiDB-lite"/>
    </source>
</evidence>
<evidence type="ECO:0000313" key="3">
    <source>
        <dbReference type="Proteomes" id="UP000008975"/>
    </source>
</evidence>
<sequence>MRQVEAGLTRQNVADALGVSHQAVHKKYDEPSGFVTAVLHSLDTAPEIIGELLTQAVTLPASTPTAPSDDPLHRSPTAFVPATPDATWALISDPRRHAEWDAVTESVTAGGWAAGVEASGDARRIVRQRGATRPSIPERTGRRAAAPSPPRLSNAKKETTPADLTVQRSAQRGSRICVS</sequence>
<reference key="2">
    <citation type="submission" date="2011-02" db="EMBL/GenBank/DDBJ databases">
        <title>Genome sequence of Microbacterium testaceum StLB037.</title>
        <authorList>
            <person name="Morohoshi T."/>
            <person name="Wang W.Z."/>
            <person name="Someya N."/>
            <person name="Ikeda T."/>
        </authorList>
    </citation>
    <scope>NUCLEOTIDE SEQUENCE</scope>
    <source>
        <strain>StLB037</strain>
    </source>
</reference>
<dbReference type="AlphaFoldDB" id="E8N9X7"/>
<evidence type="ECO:0000313" key="2">
    <source>
        <dbReference type="EMBL" id="BAJ75807.1"/>
    </source>
</evidence>
<dbReference type="HOGENOM" id="CLU_1501865_0_0_11"/>
<dbReference type="RefSeq" id="WP_013585932.1">
    <property type="nucleotide sequence ID" value="NC_015125.1"/>
</dbReference>
<dbReference type="Gene3D" id="3.30.530.20">
    <property type="match status" value="1"/>
</dbReference>